<dbReference type="AlphaFoldDB" id="A0A0G4GD74"/>
<dbReference type="Proteomes" id="UP000041254">
    <property type="component" value="Unassembled WGS sequence"/>
</dbReference>
<reference evidence="2 3" key="1">
    <citation type="submission" date="2014-11" db="EMBL/GenBank/DDBJ databases">
        <authorList>
            <person name="Zhu J."/>
            <person name="Qi W."/>
            <person name="Song R."/>
        </authorList>
    </citation>
    <scope>NUCLEOTIDE SEQUENCE [LARGE SCALE GENOMIC DNA]</scope>
</reference>
<accession>A0A0G4GD74</accession>
<evidence type="ECO:0000313" key="2">
    <source>
        <dbReference type="EMBL" id="CEM27142.1"/>
    </source>
</evidence>
<dbReference type="EMBL" id="CDMY01000629">
    <property type="protein sequence ID" value="CEM27142.1"/>
    <property type="molecule type" value="Genomic_DNA"/>
</dbReference>
<keyword evidence="3" id="KW-1185">Reference proteome</keyword>
<dbReference type="InParanoid" id="A0A0G4GD74"/>
<evidence type="ECO:0000256" key="1">
    <source>
        <dbReference type="SAM" id="MobiDB-lite"/>
    </source>
</evidence>
<dbReference type="VEuPathDB" id="CryptoDB:Vbra_2684"/>
<gene>
    <name evidence="2" type="ORF">Vbra_2684</name>
</gene>
<sequence length="171" mass="19337">MSWRGLDTYRRDAGIKVPESSISEASSPETLRLFRKAEASSPETLRLFRKAEDIDWLLGIPGVGQRETEADDMDEVNDIDCGEPEPSDDERQFYAPSCLYRTLPSNYPRARVTLQGNLTELSDGYVFTLGPEPGGQKPVFHIIMTARGDPVYYDRSSDHLEPTHNGQLTRW</sequence>
<name>A0A0G4GD74_VITBC</name>
<protein>
    <submittedName>
        <fullName evidence="2">Uncharacterized protein</fullName>
    </submittedName>
</protein>
<feature type="compositionally biased region" description="Acidic residues" evidence="1">
    <location>
        <begin position="69"/>
        <end position="88"/>
    </location>
</feature>
<evidence type="ECO:0000313" key="3">
    <source>
        <dbReference type="Proteomes" id="UP000041254"/>
    </source>
</evidence>
<proteinExistence type="predicted"/>
<dbReference type="PhylomeDB" id="A0A0G4GD74"/>
<organism evidence="2 3">
    <name type="scientific">Vitrella brassicaformis (strain CCMP3155)</name>
    <dbReference type="NCBI Taxonomy" id="1169540"/>
    <lineage>
        <taxon>Eukaryota</taxon>
        <taxon>Sar</taxon>
        <taxon>Alveolata</taxon>
        <taxon>Colpodellida</taxon>
        <taxon>Vitrellaceae</taxon>
        <taxon>Vitrella</taxon>
    </lineage>
</organism>
<feature type="region of interest" description="Disordered" evidence="1">
    <location>
        <begin position="65"/>
        <end position="91"/>
    </location>
</feature>